<name>A0A9W7B0P9_9STRA</name>
<dbReference type="AlphaFoldDB" id="A0A9W7B0P9"/>
<dbReference type="Pfam" id="PF00534">
    <property type="entry name" value="Glycos_transf_1"/>
    <property type="match status" value="1"/>
</dbReference>
<dbReference type="PANTHER" id="PTHR12526">
    <property type="entry name" value="GLYCOSYLTRANSFERASE"/>
    <property type="match status" value="1"/>
</dbReference>
<feature type="domain" description="Glycosyl transferase family 1" evidence="2">
    <location>
        <begin position="226"/>
        <end position="382"/>
    </location>
</feature>
<dbReference type="InterPro" id="IPR001296">
    <property type="entry name" value="Glyco_trans_1"/>
</dbReference>
<gene>
    <name evidence="3" type="ORF">TL16_g07397</name>
</gene>
<dbReference type="Gene3D" id="3.40.50.2000">
    <property type="entry name" value="Glycogen Phosphorylase B"/>
    <property type="match status" value="1"/>
</dbReference>
<dbReference type="EMBL" id="BLQM01000233">
    <property type="protein sequence ID" value="GMH77410.1"/>
    <property type="molecule type" value="Genomic_DNA"/>
</dbReference>
<evidence type="ECO:0000256" key="1">
    <source>
        <dbReference type="ARBA" id="ARBA00022676"/>
    </source>
</evidence>
<keyword evidence="1" id="KW-0328">Glycosyltransferase</keyword>
<evidence type="ECO:0000313" key="4">
    <source>
        <dbReference type="Proteomes" id="UP001162640"/>
    </source>
</evidence>
<keyword evidence="1" id="KW-0808">Transferase</keyword>
<comment type="caution">
    <text evidence="3">The sequence shown here is derived from an EMBL/GenBank/DDBJ whole genome shotgun (WGS) entry which is preliminary data.</text>
</comment>
<dbReference type="SUPFAM" id="SSF53756">
    <property type="entry name" value="UDP-Glycosyltransferase/glycogen phosphorylase"/>
    <property type="match status" value="1"/>
</dbReference>
<protein>
    <recommendedName>
        <fullName evidence="2">Glycosyl transferase family 1 domain-containing protein</fullName>
    </recommendedName>
</protein>
<organism evidence="3 4">
    <name type="scientific">Triparma laevis f. inornata</name>
    <dbReference type="NCBI Taxonomy" id="1714386"/>
    <lineage>
        <taxon>Eukaryota</taxon>
        <taxon>Sar</taxon>
        <taxon>Stramenopiles</taxon>
        <taxon>Ochrophyta</taxon>
        <taxon>Bolidophyceae</taxon>
        <taxon>Parmales</taxon>
        <taxon>Triparmaceae</taxon>
        <taxon>Triparma</taxon>
    </lineage>
</organism>
<proteinExistence type="predicted"/>
<sequence>MLTLDANSELSIVIKRDSNSNGDTVRVIFDKNFEIEERFNENGEARTIADGIKVGTHLVQAGEDRESRFFKILKEVESVQVSIFNGHLVKSDSDAEKIASMFRDAVKFDDLGVNLQTAFGELCSAFSENDIAVLFNHAENSEIHDHYLIDLAKLCGVKKVVMDLPLEPRKLIGGLEVDVFVAPSFYVRDNEVFRESEVPFAVIRPGGGADNDRRENEMCGGSTVRVVMVARLDPDKSPMMLLRAAEILKDWCDDKRVVFDVVGTGILEEELKHVAKELGVDECVNFLGAMASEGVEVALEKADIFVNPSFFPQTWAIANLEAMAAGAAVIAFKVGGCAEYLIDGENCKVPREHGGEALAEAIMEMAENGGREMCRIGEGGRKYILEQGLTMEAMVEQYQALYINMMI</sequence>
<dbReference type="Proteomes" id="UP001162640">
    <property type="component" value="Unassembled WGS sequence"/>
</dbReference>
<accession>A0A9W7B0P9</accession>
<evidence type="ECO:0000313" key="3">
    <source>
        <dbReference type="EMBL" id="GMH77410.1"/>
    </source>
</evidence>
<evidence type="ECO:0000259" key="2">
    <source>
        <dbReference type="Pfam" id="PF00534"/>
    </source>
</evidence>
<reference evidence="4" key="1">
    <citation type="journal article" date="2023" name="Commun. Biol.">
        <title>Genome analysis of Parmales, the sister group of diatoms, reveals the evolutionary specialization of diatoms from phago-mixotrophs to photoautotrophs.</title>
        <authorList>
            <person name="Ban H."/>
            <person name="Sato S."/>
            <person name="Yoshikawa S."/>
            <person name="Yamada K."/>
            <person name="Nakamura Y."/>
            <person name="Ichinomiya M."/>
            <person name="Sato N."/>
            <person name="Blanc-Mathieu R."/>
            <person name="Endo H."/>
            <person name="Kuwata A."/>
            <person name="Ogata H."/>
        </authorList>
    </citation>
    <scope>NUCLEOTIDE SEQUENCE [LARGE SCALE GENOMIC DNA]</scope>
</reference>